<evidence type="ECO:0000313" key="2">
    <source>
        <dbReference type="EMBL" id="PRT53343.1"/>
    </source>
</evidence>
<feature type="region of interest" description="Disordered" evidence="1">
    <location>
        <begin position="287"/>
        <end position="318"/>
    </location>
</feature>
<dbReference type="Proteomes" id="UP000238350">
    <property type="component" value="Unassembled WGS sequence"/>
</dbReference>
<dbReference type="GO" id="GO:0045046">
    <property type="term" value="P:protein import into peroxisome membrane"/>
    <property type="evidence" value="ECO:0007669"/>
    <property type="project" value="TreeGrafter"/>
</dbReference>
<keyword evidence="3" id="KW-1185">Reference proteome</keyword>
<dbReference type="GO" id="GO:0005778">
    <property type="term" value="C:peroxisomal membrane"/>
    <property type="evidence" value="ECO:0007669"/>
    <property type="project" value="TreeGrafter"/>
</dbReference>
<dbReference type="EMBL" id="NDIQ01000001">
    <property type="protein sequence ID" value="PRT53343.1"/>
    <property type="molecule type" value="Genomic_DNA"/>
</dbReference>
<protein>
    <submittedName>
        <fullName evidence="2">Peroxisome biogenesis protein 19-1</fullName>
    </submittedName>
</protein>
<dbReference type="GeneID" id="36514712"/>
<dbReference type="RefSeq" id="XP_024663289.1">
    <property type="nucleotide sequence ID" value="XM_024807521.1"/>
</dbReference>
<dbReference type="InterPro" id="IPR006708">
    <property type="entry name" value="Pex19"/>
</dbReference>
<evidence type="ECO:0000256" key="1">
    <source>
        <dbReference type="SAM" id="MobiDB-lite"/>
    </source>
</evidence>
<dbReference type="Gene3D" id="1.20.120.900">
    <property type="entry name" value="Pex19, mPTS binding domain"/>
    <property type="match status" value="1"/>
</dbReference>
<reference evidence="2 3" key="1">
    <citation type="submission" date="2017-04" db="EMBL/GenBank/DDBJ databases">
        <title>Genome sequencing of [Candida] sorbophila.</title>
        <authorList>
            <person name="Ahn J.O."/>
        </authorList>
    </citation>
    <scope>NUCLEOTIDE SEQUENCE [LARGE SCALE GENOMIC DNA]</scope>
    <source>
        <strain evidence="2 3">DS02</strain>
    </source>
</reference>
<dbReference type="Pfam" id="PF04614">
    <property type="entry name" value="Pex19"/>
    <property type="match status" value="1"/>
</dbReference>
<feature type="region of interest" description="Disordered" evidence="1">
    <location>
        <begin position="42"/>
        <end position="68"/>
    </location>
</feature>
<accession>A0A2T0FEB7</accession>
<dbReference type="AlphaFoldDB" id="A0A2T0FEB7"/>
<dbReference type="OrthoDB" id="21292at2759"/>
<proteinExistence type="predicted"/>
<gene>
    <name evidence="2" type="ORF">B9G98_00963</name>
</gene>
<dbReference type="GO" id="GO:0033328">
    <property type="term" value="F:peroxisome membrane targeting sequence binding"/>
    <property type="evidence" value="ECO:0007669"/>
    <property type="project" value="TreeGrafter"/>
</dbReference>
<comment type="caution">
    <text evidence="2">The sequence shown here is derived from an EMBL/GenBank/DDBJ whole genome shotgun (WGS) entry which is preliminary data.</text>
</comment>
<dbReference type="InterPro" id="IPR038322">
    <property type="entry name" value="Pex19_C_sf"/>
</dbReference>
<dbReference type="PANTHER" id="PTHR12774">
    <property type="entry name" value="PEROXISOMAL BIOGENESIS FACTOR 19"/>
    <property type="match status" value="1"/>
</dbReference>
<sequence length="318" mass="34049">MADKYDDLDDLLDEFEEQDRILNAPPGSANLGGASIKELDASASKPAVPATAPKVVDEPGVSSNEDKELNEAAERLAKLLTPQAEKDELTVPELDEEFAKQLQSGMDDLVSEMSDDPEARKAFEELMAGLTGQNPGDVFNAAGVKDKPAAPVSFQDTIAATMNRLNENQSSPGPSDDAFLEKMLKELQDAAGSGAGAGGMDGLLSSLMEELSSKDILYEPMKEMHDKFPGWLNEHGPKISAEELQRYKDQQRIVEDIVLKFEEMTYSDDDKACRKYISAKMEAMQATGAPPPELVGDLADGAIPGGIPGAGPSDCGVQ</sequence>
<name>A0A2T0FEB7_9ASCO</name>
<dbReference type="PANTHER" id="PTHR12774:SF2">
    <property type="entry name" value="PEROXISOMAL BIOGENESIS FACTOR 19"/>
    <property type="match status" value="1"/>
</dbReference>
<organism evidence="2 3">
    <name type="scientific">Wickerhamiella sorbophila</name>
    <dbReference type="NCBI Taxonomy" id="45607"/>
    <lineage>
        <taxon>Eukaryota</taxon>
        <taxon>Fungi</taxon>
        <taxon>Dikarya</taxon>
        <taxon>Ascomycota</taxon>
        <taxon>Saccharomycotina</taxon>
        <taxon>Dipodascomycetes</taxon>
        <taxon>Dipodascales</taxon>
        <taxon>Trichomonascaceae</taxon>
        <taxon>Wickerhamiella</taxon>
    </lineage>
</organism>
<evidence type="ECO:0000313" key="3">
    <source>
        <dbReference type="Proteomes" id="UP000238350"/>
    </source>
</evidence>
<dbReference type="STRING" id="45607.A0A2T0FEB7"/>